<dbReference type="AlphaFoldDB" id="A0A9R1CR83"/>
<sequence>MSDESESKSDLPEIPIVCPECDTRTYVPFPEVEKTVARHNEGVHDGEAVAAVDPDVFDQLADYVAADLGLLEE</sequence>
<evidence type="ECO:0000313" key="3">
    <source>
        <dbReference type="Proteomes" id="UP001139494"/>
    </source>
</evidence>
<evidence type="ECO:0000259" key="1">
    <source>
        <dbReference type="Pfam" id="PF26476"/>
    </source>
</evidence>
<protein>
    <recommendedName>
        <fullName evidence="1">DUF8149 domain-containing protein</fullName>
    </recommendedName>
</protein>
<dbReference type="Pfam" id="PF26476">
    <property type="entry name" value="DUF8149"/>
    <property type="match status" value="1"/>
</dbReference>
<dbReference type="InterPro" id="IPR058462">
    <property type="entry name" value="DUF8149"/>
</dbReference>
<evidence type="ECO:0000313" key="2">
    <source>
        <dbReference type="EMBL" id="MCQ4332415.1"/>
    </source>
</evidence>
<dbReference type="EMBL" id="JAHLKM010000002">
    <property type="protein sequence ID" value="MCQ4332415.1"/>
    <property type="molecule type" value="Genomic_DNA"/>
</dbReference>
<reference evidence="2" key="1">
    <citation type="journal article" date="2023" name="Front. Microbiol.">
        <title>Genomic-based phylogenetic and metabolic analyses of the genus Natronomonas, and description of Natronomonas aquatica sp. nov.</title>
        <authorList>
            <person name="Garcia-Roldan A."/>
            <person name="Duran-Viseras A."/>
            <person name="de la Haba R.R."/>
            <person name="Corral P."/>
            <person name="Sanchez-Porro C."/>
            <person name="Ventosa A."/>
        </authorList>
    </citation>
    <scope>NUCLEOTIDE SEQUENCE</scope>
    <source>
        <strain evidence="2">F2-12</strain>
    </source>
</reference>
<organism evidence="2 3">
    <name type="scientific">Natronomonas aquatica</name>
    <dbReference type="NCBI Taxonomy" id="2841590"/>
    <lineage>
        <taxon>Archaea</taxon>
        <taxon>Methanobacteriati</taxon>
        <taxon>Methanobacteriota</taxon>
        <taxon>Stenosarchaea group</taxon>
        <taxon>Halobacteria</taxon>
        <taxon>Halobacteriales</taxon>
        <taxon>Natronomonadaceae</taxon>
        <taxon>Natronomonas</taxon>
    </lineage>
</organism>
<gene>
    <name evidence="2" type="ORF">KM295_02715</name>
</gene>
<proteinExistence type="predicted"/>
<dbReference type="Proteomes" id="UP001139494">
    <property type="component" value="Unassembled WGS sequence"/>
</dbReference>
<accession>A0A9R1CR83</accession>
<name>A0A9R1CR83_9EURY</name>
<comment type="caution">
    <text evidence="2">The sequence shown here is derived from an EMBL/GenBank/DDBJ whole genome shotgun (WGS) entry which is preliminary data.</text>
</comment>
<keyword evidence="3" id="KW-1185">Reference proteome</keyword>
<feature type="domain" description="DUF8149" evidence="1">
    <location>
        <begin position="7"/>
        <end position="73"/>
    </location>
</feature>
<dbReference type="RefSeq" id="WP_256028335.1">
    <property type="nucleotide sequence ID" value="NZ_JAHLKM010000002.1"/>
</dbReference>